<dbReference type="InterPro" id="IPR043502">
    <property type="entry name" value="DNA/RNA_pol_sf"/>
</dbReference>
<evidence type="ECO:0000313" key="8">
    <source>
        <dbReference type="Proteomes" id="UP000069940"/>
    </source>
</evidence>
<proteinExistence type="predicted"/>
<dbReference type="PANTHER" id="PTHR47331:SF5">
    <property type="entry name" value="RIBONUCLEASE H"/>
    <property type="match status" value="1"/>
</dbReference>
<evidence type="ECO:0000313" key="7">
    <source>
        <dbReference type="EnsemblMetazoa" id="AALFPA23_019443.P28587"/>
    </source>
</evidence>
<reference evidence="8" key="1">
    <citation type="journal article" date="2015" name="Proc. Natl. Acad. Sci. U.S.A.">
        <title>Genome sequence of the Asian Tiger mosquito, Aedes albopictus, reveals insights into its biology, genetics, and evolution.</title>
        <authorList>
            <person name="Chen X.G."/>
            <person name="Jiang X."/>
            <person name="Gu J."/>
            <person name="Xu M."/>
            <person name="Wu Y."/>
            <person name="Deng Y."/>
            <person name="Zhang C."/>
            <person name="Bonizzoni M."/>
            <person name="Dermauw W."/>
            <person name="Vontas J."/>
            <person name="Armbruster P."/>
            <person name="Huang X."/>
            <person name="Yang Y."/>
            <person name="Zhang H."/>
            <person name="He W."/>
            <person name="Peng H."/>
            <person name="Liu Y."/>
            <person name="Wu K."/>
            <person name="Chen J."/>
            <person name="Lirakis M."/>
            <person name="Topalis P."/>
            <person name="Van Leeuwen T."/>
            <person name="Hall A.B."/>
            <person name="Jiang X."/>
            <person name="Thorpe C."/>
            <person name="Mueller R.L."/>
            <person name="Sun C."/>
            <person name="Waterhouse R.M."/>
            <person name="Yan G."/>
            <person name="Tu Z.J."/>
            <person name="Fang X."/>
            <person name="James A.A."/>
        </authorList>
    </citation>
    <scope>NUCLEOTIDE SEQUENCE [LARGE SCALE GENOMIC DNA]</scope>
    <source>
        <strain evidence="8">Foshan</strain>
    </source>
</reference>
<protein>
    <recommendedName>
        <fullName evidence="6">PHD-type domain-containing protein</fullName>
    </recommendedName>
</protein>
<dbReference type="InterPro" id="IPR019786">
    <property type="entry name" value="Zinc_finger_PHD-type_CS"/>
</dbReference>
<feature type="compositionally biased region" description="Low complexity" evidence="5">
    <location>
        <begin position="215"/>
        <end position="232"/>
    </location>
</feature>
<evidence type="ECO:0000256" key="5">
    <source>
        <dbReference type="SAM" id="MobiDB-lite"/>
    </source>
</evidence>
<dbReference type="SUPFAM" id="SSF57903">
    <property type="entry name" value="FYVE/PHD zinc finger"/>
    <property type="match status" value="1"/>
</dbReference>
<feature type="region of interest" description="Disordered" evidence="5">
    <location>
        <begin position="294"/>
        <end position="328"/>
    </location>
</feature>
<dbReference type="EnsemblMetazoa" id="AALFPA23_019443.R28587">
    <property type="protein sequence ID" value="AALFPA23_019443.P28587"/>
    <property type="gene ID" value="AALFPA23_019443"/>
</dbReference>
<keyword evidence="1" id="KW-0479">Metal-binding</keyword>
<dbReference type="Gene3D" id="3.30.70.270">
    <property type="match status" value="1"/>
</dbReference>
<dbReference type="InterPro" id="IPR011011">
    <property type="entry name" value="Znf_FYVE_PHD"/>
</dbReference>
<feature type="region of interest" description="Disordered" evidence="5">
    <location>
        <begin position="1316"/>
        <end position="1344"/>
    </location>
</feature>
<organism evidence="7 8">
    <name type="scientific">Aedes albopictus</name>
    <name type="common">Asian tiger mosquito</name>
    <name type="synonym">Stegomyia albopicta</name>
    <dbReference type="NCBI Taxonomy" id="7160"/>
    <lineage>
        <taxon>Eukaryota</taxon>
        <taxon>Metazoa</taxon>
        <taxon>Ecdysozoa</taxon>
        <taxon>Arthropoda</taxon>
        <taxon>Hexapoda</taxon>
        <taxon>Insecta</taxon>
        <taxon>Pterygota</taxon>
        <taxon>Neoptera</taxon>
        <taxon>Endopterygota</taxon>
        <taxon>Diptera</taxon>
        <taxon>Nematocera</taxon>
        <taxon>Culicoidea</taxon>
        <taxon>Culicidae</taxon>
        <taxon>Culicinae</taxon>
        <taxon>Aedini</taxon>
        <taxon>Aedes</taxon>
        <taxon>Stegomyia</taxon>
    </lineage>
</organism>
<dbReference type="InterPro" id="IPR001965">
    <property type="entry name" value="Znf_PHD"/>
</dbReference>
<feature type="domain" description="PHD-type" evidence="6">
    <location>
        <begin position="121"/>
        <end position="169"/>
    </location>
</feature>
<name>A0ABM1ZKR3_AEDAL</name>
<dbReference type="InterPro" id="IPR013083">
    <property type="entry name" value="Znf_RING/FYVE/PHD"/>
</dbReference>
<accession>A0ABM1ZKR3</accession>
<dbReference type="Pfam" id="PF03564">
    <property type="entry name" value="DUF1759"/>
    <property type="match status" value="1"/>
</dbReference>
<dbReference type="CDD" id="cd01644">
    <property type="entry name" value="RT_pepA17"/>
    <property type="match status" value="1"/>
</dbReference>
<evidence type="ECO:0000256" key="2">
    <source>
        <dbReference type="ARBA" id="ARBA00022771"/>
    </source>
</evidence>
<dbReference type="GeneID" id="109409652"/>
<dbReference type="SMART" id="SM00249">
    <property type="entry name" value="PHD"/>
    <property type="match status" value="1"/>
</dbReference>
<dbReference type="PROSITE" id="PS01359">
    <property type="entry name" value="ZF_PHD_1"/>
    <property type="match status" value="1"/>
</dbReference>
<feature type="compositionally biased region" description="Polar residues" evidence="5">
    <location>
        <begin position="294"/>
        <end position="319"/>
    </location>
</feature>
<dbReference type="SUPFAM" id="SSF56672">
    <property type="entry name" value="DNA/RNA polymerases"/>
    <property type="match status" value="1"/>
</dbReference>
<evidence type="ECO:0000256" key="4">
    <source>
        <dbReference type="PROSITE-ProRule" id="PRU00146"/>
    </source>
</evidence>
<dbReference type="Pfam" id="PF00078">
    <property type="entry name" value="RVT_1"/>
    <property type="match status" value="1"/>
</dbReference>
<dbReference type="Proteomes" id="UP000069940">
    <property type="component" value="Unassembled WGS sequence"/>
</dbReference>
<reference evidence="7" key="2">
    <citation type="submission" date="2025-05" db="UniProtKB">
        <authorList>
            <consortium name="EnsemblMetazoa"/>
        </authorList>
    </citation>
    <scope>IDENTIFICATION</scope>
    <source>
        <strain evidence="7">Foshan</strain>
    </source>
</reference>
<keyword evidence="8" id="KW-1185">Reference proteome</keyword>
<dbReference type="InterPro" id="IPR019787">
    <property type="entry name" value="Znf_PHD-finger"/>
</dbReference>
<dbReference type="InterPro" id="IPR005312">
    <property type="entry name" value="DUF1759"/>
</dbReference>
<sequence length="1344" mass="150557">MPPTPSNNAENKPAQSDESATVAATNCDDQAATSGHVPESTQVDLTHRDIATPTLVGTTGNVCEKQLGNKVGHVNPSLATGAVPKETRKPPSSVVSRLSNALNAVNLNVAENIPLRRSKRYYHCSLCDERDNSRMVQCDSCDNWYHFTCAKVTEAVAEVDWNCPSCGVSNRTNTLHPGDNRSLEHASDILHPSIQQHEVEQRNQAHHGRPDDLMSVRSVRSVGTSSKASSNRSRARRAMELQLLKLEEDRALQQQYLDLKFAILQAYNSDDEEDDVGSIIDKVSKVEQWIQRTDNLGNKKSGLPTSVTAGQPPSNSQPVEHTAHGHRNPSATMRQATHFAPTMPNHEGFSVRYATNRCEGVSHSRPTSWQPNLFNQRATLSGADFVPGQRSSPNAPRRRFHDAGSIGHEANFARTGGILDFPLATENAQPPCNLQPGEFTVRGQESQSTICLLNQSQLAARHAVPKDLPEFNGRMEDWPLFLAMFNSSTQMCGFSNEENMLRLRKCLKGEALNRVRCELLHPNNVPSVMSTLKMLYGKPEGIIQAVIQKVRDLPAPKVEKLDTLVDFALSVKNLCATIQACEIADYMYSSSLRYELVERLPPALKMEWAKSSRGNPVPSLLEFSTWLYAMAEDASSVMGIQNSVTRSEPRARGRKENFLNVHVESDNEHGSIQPKDKRESSTLCGVCNESYPSLDKCTRFLEFSYDSRWAAVREMRFCRKCLRRHNSSCNQKKPCGVNGCTYLHHPLLHSMKKVELEGVTATSNSRAASGDAPEGNVNVHQGKTSDILFRFVPVILYGPSNEVHTYAFIDDGSEMTLLEQGLADELGVSGERTPLCLKWTGGAKRIEGNSQKVELHISGTTSGSKKFAMSNVRTVDKLKLRPQTMIIDDLQKQFRYVEGLPIESYREIAPRILIGVDHATLGHVKKSREGKPKEPIAVKTGLGWCVYGCMIASSSKNSIVNHHVLDICPCNHENEEYLHSAIKEYFSLDSMGVVQPGRLLMSTEDERSLQLLDTLTRRKGDRYESGLLWRYDGVRLPDSRAMALKRWECLERRMQNDPLLKETLNTKIADYIDKGYIRKFTDLELAEKHPRVWYLPVFPVVNPNKPTKTRLVWDAAAKAHDVSLNSVLLKGPDYLTSLLSVLMQFREYRVAVCGDLREMYHQVLMREEDQHCQRFFWGHKDSSSEPNVYVMQVLTFGACCSPSTAQYVKNKHAKLYEESRPAAVRAIIEHHYVDDMLKSVETEAEAASIAEDVKWIHGQAGFEMRNWLSNSEKVLANLEGIQETEKSLNVSDGVTTEKILGMWWNTKKDPTRCEEDLLAGRRRPTKRESQGSSARDLAVGHRLG</sequence>
<evidence type="ECO:0000256" key="1">
    <source>
        <dbReference type="ARBA" id="ARBA00022723"/>
    </source>
</evidence>
<dbReference type="InterPro" id="IPR000477">
    <property type="entry name" value="RT_dom"/>
</dbReference>
<dbReference type="Gene3D" id="3.30.40.10">
    <property type="entry name" value="Zinc/RING finger domain, C3HC4 (zinc finger)"/>
    <property type="match status" value="1"/>
</dbReference>
<dbReference type="Pfam" id="PF00628">
    <property type="entry name" value="PHD"/>
    <property type="match status" value="1"/>
</dbReference>
<keyword evidence="3" id="KW-0862">Zinc</keyword>
<dbReference type="Gene3D" id="3.10.10.10">
    <property type="entry name" value="HIV Type 1 Reverse Transcriptase, subunit A, domain 1"/>
    <property type="match status" value="1"/>
</dbReference>
<evidence type="ECO:0000259" key="6">
    <source>
        <dbReference type="PROSITE" id="PS50016"/>
    </source>
</evidence>
<dbReference type="PROSITE" id="PS50016">
    <property type="entry name" value="ZF_PHD_2"/>
    <property type="match status" value="1"/>
</dbReference>
<dbReference type="InterPro" id="IPR043128">
    <property type="entry name" value="Rev_trsase/Diguanyl_cyclase"/>
</dbReference>
<feature type="compositionally biased region" description="Basic and acidic residues" evidence="5">
    <location>
        <begin position="197"/>
        <end position="214"/>
    </location>
</feature>
<dbReference type="PANTHER" id="PTHR47331">
    <property type="entry name" value="PHD-TYPE DOMAIN-CONTAINING PROTEIN"/>
    <property type="match status" value="1"/>
</dbReference>
<keyword evidence="2 4" id="KW-0863">Zinc-finger</keyword>
<feature type="region of interest" description="Disordered" evidence="5">
    <location>
        <begin position="197"/>
        <end position="235"/>
    </location>
</feature>
<evidence type="ECO:0000256" key="3">
    <source>
        <dbReference type="ARBA" id="ARBA00022833"/>
    </source>
</evidence>
<feature type="region of interest" description="Disordered" evidence="5">
    <location>
        <begin position="1"/>
        <end position="39"/>
    </location>
</feature>
<dbReference type="RefSeq" id="XP_062714024.1">
    <property type="nucleotide sequence ID" value="XM_062858040.1"/>
</dbReference>